<protein>
    <submittedName>
        <fullName evidence="1">Glycosyltransferase family 4 protein</fullName>
    </submittedName>
</protein>
<dbReference type="Proteomes" id="UP001629235">
    <property type="component" value="Unassembled WGS sequence"/>
</dbReference>
<reference evidence="1 2" key="1">
    <citation type="journal article" date="2024" name="Chem. Sci.">
        <title>Discovery of megapolipeptins by genome mining of a Burkholderiales bacteria collection.</title>
        <authorList>
            <person name="Paulo B.S."/>
            <person name="Recchia M.J.J."/>
            <person name="Lee S."/>
            <person name="Fergusson C.H."/>
            <person name="Romanowski S.B."/>
            <person name="Hernandez A."/>
            <person name="Krull N."/>
            <person name="Liu D.Y."/>
            <person name="Cavanagh H."/>
            <person name="Bos A."/>
            <person name="Gray C.A."/>
            <person name="Murphy B.T."/>
            <person name="Linington R.G."/>
            <person name="Eustaquio A.S."/>
        </authorList>
    </citation>
    <scope>NUCLEOTIDE SEQUENCE [LARGE SCALE GENOMIC DNA]</scope>
    <source>
        <strain evidence="1 2">RL18-126-BIB-B</strain>
    </source>
</reference>
<organism evidence="1 2">
    <name type="scientific">Paraburkholderia rhynchosiae</name>
    <dbReference type="NCBI Taxonomy" id="487049"/>
    <lineage>
        <taxon>Bacteria</taxon>
        <taxon>Pseudomonadati</taxon>
        <taxon>Pseudomonadota</taxon>
        <taxon>Betaproteobacteria</taxon>
        <taxon>Burkholderiales</taxon>
        <taxon>Burkholderiaceae</taxon>
        <taxon>Paraburkholderia</taxon>
    </lineage>
</organism>
<accession>A0ACC7N7P3</accession>
<name>A0ACC7N7P3_9BURK</name>
<evidence type="ECO:0000313" key="1">
    <source>
        <dbReference type="EMBL" id="MFM0103043.1"/>
    </source>
</evidence>
<proteinExistence type="predicted"/>
<evidence type="ECO:0000313" key="2">
    <source>
        <dbReference type="Proteomes" id="UP001629235"/>
    </source>
</evidence>
<gene>
    <name evidence="1" type="ORF">PQR01_06025</name>
</gene>
<sequence>MKILVTANLVPFMHGGASYHIAGVVRALQQAGHDVELLRLPFRFSPEQDIVRAMEHAASLDFVRPNGVTIDQVISLQFPGYGLAHPDHRVWVMHQHRAVYELYNASQASTELTRLREQVIAFDNVALSRANRVFANSRRVAARLHDFNRIAATPLYHPPAQAESFRCEAALPYVFFPSRLETLKRQSLLIEAAQRMRSSLKILLAGEGGQRDALAALIERHGVSDRVSLIGHVTEAEKRAFYARALAVAFPAFDEDYGYITLEAMLSSKPVITCTDSGGPLEFVRHGDTGWVEMPDADALAKRLDWLAQHPREAAEAGLRGREAYRAADISWRHVVDALTQPL</sequence>
<comment type="caution">
    <text evidence="1">The sequence shown here is derived from an EMBL/GenBank/DDBJ whole genome shotgun (WGS) entry which is preliminary data.</text>
</comment>
<keyword evidence="2" id="KW-1185">Reference proteome</keyword>
<dbReference type="EMBL" id="JAQQDW010000007">
    <property type="protein sequence ID" value="MFM0103043.1"/>
    <property type="molecule type" value="Genomic_DNA"/>
</dbReference>